<evidence type="ECO:0000256" key="1">
    <source>
        <dbReference type="ARBA" id="ARBA00004496"/>
    </source>
</evidence>
<feature type="domain" description="SAC" evidence="10">
    <location>
        <begin position="289"/>
        <end position="584"/>
    </location>
</feature>
<dbReference type="InterPro" id="IPR046985">
    <property type="entry name" value="IP5"/>
</dbReference>
<keyword evidence="7" id="KW-0378">Hydrolase</keyword>
<keyword evidence="11" id="KW-0255">Endonuclease</keyword>
<protein>
    <recommendedName>
        <fullName evidence="4">phosphoinositide 5-phosphatase</fullName>
        <ecNumber evidence="4">3.1.3.36</ecNumber>
    </recommendedName>
</protein>
<evidence type="ECO:0000256" key="4">
    <source>
        <dbReference type="ARBA" id="ARBA00013044"/>
    </source>
</evidence>
<gene>
    <name evidence="11" type="ORF">A7C99_3282</name>
</gene>
<comment type="caution">
    <text evidence="11">The sequence shown here is derived from an EMBL/GenBank/DDBJ whole genome shotgun (WGS) entry which is preliminary data.</text>
</comment>
<dbReference type="GO" id="GO:0004439">
    <property type="term" value="F:phosphatidylinositol-4,5-bisphosphate 5-phosphatase activity"/>
    <property type="evidence" value="ECO:0007669"/>
    <property type="project" value="UniProtKB-EC"/>
</dbReference>
<dbReference type="VEuPathDB" id="FungiDB:TERG_01700"/>
<evidence type="ECO:0000313" key="11">
    <source>
        <dbReference type="EMBL" id="OAL66176.1"/>
    </source>
</evidence>
<sequence length="1207" mass="134327">MTNLLKKLNNSVAGRKSANDGRQKFQAQHKASVGKIEDRLREVSRSNKQAILKYRKTQLDRLQELAKRKLEIENEIAKHVLLLEKEYKAANRTVQVMLQKKIETLQDPKKLPGAMAVRVLCKDAPDRTVVLVANGYALTMRHHQSSEEVSGNVQVLSIPKCIVEFTTADSIPLDEYRTLGTGLGTLGLIALAAGEVFICIVNQATNVASVRPGETVQRIDSVDFYCLNRSDYDLVQDPESDMYNSPSGRGYQGYESPAENPSLALKKLLSDGSFYYSSDFNLTERIQDRGFAQSLTIPASSPLFPHIESNMPSSLTVISRLSSRRAGTRFNARGIDDDGNVANFVETETILWIPPAMCFSYTQIRGSVPIFWEQEAGYLPGQQKIAIGRSAGATQPAFDKHFEALAEKYGAVHAINLLAKAKSGEAELSQRYMYHVRGSPLRQNRDIKSNSDHDILKLTEYDFHAETKTTGYEAARSIQDVIADSVEGFAYFLSEAPQGNEKDLSTAELRLLRQKNIVLQQEGVFRTNCLDCLDRTNLVQTMISSMAIDMFFAQWNGHPSPDFWMKHSTLWADSGDMLSRIYAGTGALKSSFTRHGAMSVAGSFADIRKSATRLFVNNFTDPAKQITIDTLLGLSTNQESVYLFDPVKDAVNAELTRRVNEFTSSEKIYIWVGTFNINGRREGATEGLGPWLHGSLNQLPEDPTIVAVGFQEIVELSPQQIMSTDPSTRKIWEHAVISSLNARTTKRRTTEYVLLRSGQLVGAALLLFVKKDVINKIKNVEGSLKKTGLSGMGGNKGAVAIRLDYSNTSICFITAHLAAGFSNYEERNRDYHTIARGLRFQRNRPIVGHDATIWFGDFNYRIGLGNERLNLQMVAGLAFQYYMEGPVTFPPTYRYDNGTDEYDTSEKQRIPAWCDRILWRGRILRQLAYKTAPLKFSDHRPVYATFECEISTVDEKRKEEISSRLYEKLKQQPATTTSTLLSDGEEDENEPMYPINPGLPPPSSEKRKWWLDHGLPARSTITPPLGAVSNVRRSANPFSFSRGSDWINVGRDDALSEMSEQDLRESKKTSPTSKEPFRSVGEVLSGPESLATDTHQTSKVAVSSKTVKSVKIPPPVPRKPAKLRRHSSGGTDRKTVSSNGVSSGYEMVNPSTIHPINDFQEQAYIGGAGGATTSSVSQATKSLPMNELMDSDAGTRVPSWEPIQPKK</sequence>
<reference evidence="11 12" key="1">
    <citation type="submission" date="2016-05" db="EMBL/GenBank/DDBJ databases">
        <title>Genome sequencing of Trichophyton rubrum CMCC(F)T1i isolated from hair.</title>
        <authorList>
            <person name="Zhan P."/>
            <person name="Tao Y."/>
            <person name="Liu W."/>
        </authorList>
    </citation>
    <scope>NUCLEOTIDE SEQUENCE [LARGE SCALE GENOMIC DNA]</scope>
    <source>
        <strain evidence="12">CMCC(F)T1i</strain>
    </source>
</reference>
<dbReference type="PROSITE" id="PS50275">
    <property type="entry name" value="SAC"/>
    <property type="match status" value="1"/>
</dbReference>
<feature type="region of interest" description="Disordered" evidence="9">
    <location>
        <begin position="1057"/>
        <end position="1149"/>
    </location>
</feature>
<feature type="region of interest" description="Disordered" evidence="9">
    <location>
        <begin position="969"/>
        <end position="1006"/>
    </location>
</feature>
<dbReference type="GO" id="GO:0016020">
    <property type="term" value="C:membrane"/>
    <property type="evidence" value="ECO:0007669"/>
    <property type="project" value="TreeGrafter"/>
</dbReference>
<dbReference type="GO" id="GO:0043813">
    <property type="term" value="F:phosphatidylinositol-3,5-bisphosphate 5-phosphatase activity"/>
    <property type="evidence" value="ECO:0007669"/>
    <property type="project" value="TreeGrafter"/>
</dbReference>
<dbReference type="SUPFAM" id="SSF56219">
    <property type="entry name" value="DNase I-like"/>
    <property type="match status" value="1"/>
</dbReference>
<keyword evidence="11" id="KW-0269">Exonuclease</keyword>
<dbReference type="InterPro" id="IPR002013">
    <property type="entry name" value="SAC_dom"/>
</dbReference>
<dbReference type="Proteomes" id="UP000243015">
    <property type="component" value="Unassembled WGS sequence"/>
</dbReference>
<dbReference type="Pfam" id="PF22669">
    <property type="entry name" value="Exo_endo_phos2"/>
    <property type="match status" value="1"/>
</dbReference>
<evidence type="ECO:0000256" key="3">
    <source>
        <dbReference type="ARBA" id="ARBA00009678"/>
    </source>
</evidence>
<dbReference type="InterPro" id="IPR036691">
    <property type="entry name" value="Endo/exonu/phosph_ase_sf"/>
</dbReference>
<comment type="similarity">
    <text evidence="3">In the central section; belongs to the inositol 1,4,5-trisphosphate 5-phosphatase family.</text>
</comment>
<feature type="region of interest" description="Disordered" evidence="9">
    <location>
        <begin position="237"/>
        <end position="257"/>
    </location>
</feature>
<evidence type="ECO:0000256" key="7">
    <source>
        <dbReference type="ARBA" id="ARBA00022801"/>
    </source>
</evidence>
<feature type="compositionally biased region" description="Low complexity" evidence="9">
    <location>
        <begin position="1098"/>
        <end position="1111"/>
    </location>
</feature>
<dbReference type="GO" id="GO:0004527">
    <property type="term" value="F:exonuclease activity"/>
    <property type="evidence" value="ECO:0007669"/>
    <property type="project" value="UniProtKB-KW"/>
</dbReference>
<name>A0A178F2D0_TRIRU</name>
<dbReference type="VEuPathDB" id="FungiDB:TERG_01699"/>
<dbReference type="InterPro" id="IPR000300">
    <property type="entry name" value="IPPc"/>
</dbReference>
<dbReference type="Pfam" id="PF02383">
    <property type="entry name" value="Syja_N"/>
    <property type="match status" value="1"/>
</dbReference>
<dbReference type="GO" id="GO:0046856">
    <property type="term" value="P:phosphatidylinositol dephosphorylation"/>
    <property type="evidence" value="ECO:0007669"/>
    <property type="project" value="InterPro"/>
</dbReference>
<dbReference type="GO" id="GO:0015031">
    <property type="term" value="P:protein transport"/>
    <property type="evidence" value="ECO:0007669"/>
    <property type="project" value="UniProtKB-KW"/>
</dbReference>
<dbReference type="Gene3D" id="3.60.10.10">
    <property type="entry name" value="Endonuclease/exonuclease/phosphatase"/>
    <property type="match status" value="1"/>
</dbReference>
<feature type="region of interest" description="Disordered" evidence="9">
    <location>
        <begin position="9"/>
        <end position="31"/>
    </location>
</feature>
<keyword evidence="6" id="KW-0963">Cytoplasm</keyword>
<evidence type="ECO:0000313" key="12">
    <source>
        <dbReference type="Proteomes" id="UP000243015"/>
    </source>
</evidence>
<organism evidence="11 12">
    <name type="scientific">Trichophyton rubrum</name>
    <name type="common">Athlete's foot fungus</name>
    <name type="synonym">Epidermophyton rubrum</name>
    <dbReference type="NCBI Taxonomy" id="5551"/>
    <lineage>
        <taxon>Eukaryota</taxon>
        <taxon>Fungi</taxon>
        <taxon>Dikarya</taxon>
        <taxon>Ascomycota</taxon>
        <taxon>Pezizomycotina</taxon>
        <taxon>Eurotiomycetes</taxon>
        <taxon>Eurotiomycetidae</taxon>
        <taxon>Onygenales</taxon>
        <taxon>Arthrodermataceae</taxon>
        <taxon>Trichophyton</taxon>
    </lineage>
</organism>
<keyword evidence="8" id="KW-0653">Protein transport</keyword>
<feature type="compositionally biased region" description="Low complexity" evidence="9">
    <location>
        <begin position="1171"/>
        <end position="1180"/>
    </location>
</feature>
<evidence type="ECO:0000256" key="8">
    <source>
        <dbReference type="ARBA" id="ARBA00022927"/>
    </source>
</evidence>
<evidence type="ECO:0000256" key="9">
    <source>
        <dbReference type="SAM" id="MobiDB-lite"/>
    </source>
</evidence>
<dbReference type="FunFam" id="3.60.10.10:FF:000029">
    <property type="entry name" value="Inositol polyphosphate 5-phosphatase"/>
    <property type="match status" value="1"/>
</dbReference>
<keyword evidence="11" id="KW-0540">Nuclease</keyword>
<dbReference type="GO" id="GO:0005737">
    <property type="term" value="C:cytoplasm"/>
    <property type="evidence" value="ECO:0007669"/>
    <property type="project" value="UniProtKB-SubCell"/>
</dbReference>
<dbReference type="GO" id="GO:0004519">
    <property type="term" value="F:endonuclease activity"/>
    <property type="evidence" value="ECO:0007669"/>
    <property type="project" value="UniProtKB-KW"/>
</dbReference>
<dbReference type="EC" id="3.1.3.36" evidence="4"/>
<proteinExistence type="inferred from homology"/>
<dbReference type="EMBL" id="LHPM01000013">
    <property type="protein sequence ID" value="OAL66176.1"/>
    <property type="molecule type" value="Genomic_DNA"/>
</dbReference>
<keyword evidence="5" id="KW-0813">Transport</keyword>
<dbReference type="SMART" id="SM00128">
    <property type="entry name" value="IPPc"/>
    <property type="match status" value="1"/>
</dbReference>
<dbReference type="AlphaFoldDB" id="A0A178F2D0"/>
<accession>A0A178F2D0</accession>
<comment type="subcellular location">
    <subcellularLocation>
        <location evidence="1">Cytoplasm</location>
    </subcellularLocation>
</comment>
<feature type="region of interest" description="Disordered" evidence="9">
    <location>
        <begin position="1167"/>
        <end position="1207"/>
    </location>
</feature>
<evidence type="ECO:0000256" key="2">
    <source>
        <dbReference type="ARBA" id="ARBA00008943"/>
    </source>
</evidence>
<dbReference type="PANTHER" id="PTHR11200:SF257">
    <property type="entry name" value="PHOSPHOINOSITIDE 5-PHOSPHATASE"/>
    <property type="match status" value="1"/>
</dbReference>
<feature type="compositionally biased region" description="Polar residues" evidence="9">
    <location>
        <begin position="972"/>
        <end position="981"/>
    </location>
</feature>
<evidence type="ECO:0000259" key="10">
    <source>
        <dbReference type="PROSITE" id="PS50275"/>
    </source>
</evidence>
<evidence type="ECO:0000256" key="6">
    <source>
        <dbReference type="ARBA" id="ARBA00022490"/>
    </source>
</evidence>
<comment type="similarity">
    <text evidence="2">Belongs to the synaptojanin family.</text>
</comment>
<evidence type="ECO:0000256" key="5">
    <source>
        <dbReference type="ARBA" id="ARBA00022448"/>
    </source>
</evidence>
<dbReference type="PANTHER" id="PTHR11200">
    <property type="entry name" value="INOSITOL 5-PHOSPHATASE"/>
    <property type="match status" value="1"/>
</dbReference>